<name>A0A6M3J6J2_9ZZZZ</name>
<organism evidence="1">
    <name type="scientific">viral metagenome</name>
    <dbReference type="NCBI Taxonomy" id="1070528"/>
    <lineage>
        <taxon>unclassified sequences</taxon>
        <taxon>metagenomes</taxon>
        <taxon>organismal metagenomes</taxon>
    </lineage>
</organism>
<dbReference type="EMBL" id="MT141531">
    <property type="protein sequence ID" value="QJA65088.1"/>
    <property type="molecule type" value="Genomic_DNA"/>
</dbReference>
<dbReference type="AlphaFoldDB" id="A0A6M3J6J2"/>
<accession>A0A6M3J6J2</accession>
<evidence type="ECO:0000313" key="1">
    <source>
        <dbReference type="EMBL" id="QJA65088.1"/>
    </source>
</evidence>
<sequence length="72" mass="8097">MVSKISGGQTKMEKDYEAENAADTLLRAEEIKRSPAMHKKAIRVLEKRQKDLANIEGLSDGAKARLKRRGKM</sequence>
<gene>
    <name evidence="1" type="ORF">MM415B00439_0044</name>
</gene>
<proteinExistence type="predicted"/>
<protein>
    <submittedName>
        <fullName evidence="1">Uncharacterized protein</fullName>
    </submittedName>
</protein>
<reference evidence="1" key="1">
    <citation type="submission" date="2020-03" db="EMBL/GenBank/DDBJ databases">
        <title>The deep terrestrial virosphere.</title>
        <authorList>
            <person name="Holmfeldt K."/>
            <person name="Nilsson E."/>
            <person name="Simone D."/>
            <person name="Lopez-Fernandez M."/>
            <person name="Wu X."/>
            <person name="de Brujin I."/>
            <person name="Lundin D."/>
            <person name="Andersson A."/>
            <person name="Bertilsson S."/>
            <person name="Dopson M."/>
        </authorList>
    </citation>
    <scope>NUCLEOTIDE SEQUENCE</scope>
    <source>
        <strain evidence="1">MM415B00439</strain>
    </source>
</reference>